<protein>
    <submittedName>
        <fullName evidence="2">Metallophosphoesterase</fullName>
    </submittedName>
</protein>
<proteinExistence type="predicted"/>
<dbReference type="AlphaFoldDB" id="G0EFT1"/>
<dbReference type="HOGENOM" id="CLU_083277_0_0_2"/>
<reference evidence="2 3" key="1">
    <citation type="journal article" date="2011" name="Stand. Genomic Sci.">
        <title>Complete genome sequence of the hyperthermophilic chemolithoautotroph Pyrolobus fumarii type strain (1A).</title>
        <authorList>
            <person name="Anderson I."/>
            <person name="Goker M."/>
            <person name="Nolan M."/>
            <person name="Lucas S."/>
            <person name="Hammon N."/>
            <person name="Deshpande S."/>
            <person name="Cheng J.F."/>
            <person name="Tapia R."/>
            <person name="Han C."/>
            <person name="Goodwin L."/>
            <person name="Pitluck S."/>
            <person name="Huntemann M."/>
            <person name="Liolios K."/>
            <person name="Ivanova N."/>
            <person name="Pagani I."/>
            <person name="Mavromatis K."/>
            <person name="Ovchinikova G."/>
            <person name="Pati A."/>
            <person name="Chen A."/>
            <person name="Palaniappan K."/>
            <person name="Land M."/>
            <person name="Hauser L."/>
            <person name="Brambilla E.M."/>
            <person name="Huber H."/>
            <person name="Yasawong M."/>
            <person name="Rohde M."/>
            <person name="Spring S."/>
            <person name="Abt B."/>
            <person name="Sikorski J."/>
            <person name="Wirth R."/>
            <person name="Detter J.C."/>
            <person name="Woyke T."/>
            <person name="Bristow J."/>
            <person name="Eisen J.A."/>
            <person name="Markowitz V."/>
            <person name="Hugenholtz P."/>
            <person name="Kyrpides N.C."/>
            <person name="Klenk H.P."/>
            <person name="Lapidus A."/>
        </authorList>
    </citation>
    <scope>NUCLEOTIDE SEQUENCE [LARGE SCALE GENOMIC DNA]</scope>
    <source>
        <strain evidence="3">DSM 11204 / 1A</strain>
    </source>
</reference>
<dbReference type="eggNOG" id="arCOG01147">
    <property type="taxonomic scope" value="Archaea"/>
</dbReference>
<organism evidence="2 3">
    <name type="scientific">Pyrolobus fumarii (strain DSM 11204 / 1A)</name>
    <dbReference type="NCBI Taxonomy" id="694429"/>
    <lineage>
        <taxon>Archaea</taxon>
        <taxon>Thermoproteota</taxon>
        <taxon>Thermoprotei</taxon>
        <taxon>Desulfurococcales</taxon>
        <taxon>Pyrodictiaceae</taxon>
        <taxon>Pyrolobus</taxon>
    </lineage>
</organism>
<dbReference type="EMBL" id="CP002838">
    <property type="protein sequence ID" value="AEM38252.1"/>
    <property type="molecule type" value="Genomic_DNA"/>
</dbReference>
<dbReference type="PANTHER" id="PTHR31302">
    <property type="entry name" value="TRANSMEMBRANE PROTEIN WITH METALLOPHOSPHOESTERASE DOMAIN-RELATED"/>
    <property type="match status" value="1"/>
</dbReference>
<evidence type="ECO:0000313" key="2">
    <source>
        <dbReference type="EMBL" id="AEM38252.1"/>
    </source>
</evidence>
<accession>G0EFT1</accession>
<dbReference type="RefSeq" id="WP_014025929.1">
    <property type="nucleotide sequence ID" value="NC_015931.1"/>
</dbReference>
<dbReference type="OrthoDB" id="15074at2157"/>
<evidence type="ECO:0000259" key="1">
    <source>
        <dbReference type="Pfam" id="PF00149"/>
    </source>
</evidence>
<dbReference type="KEGG" id="pfm:Pyrfu_0380"/>
<dbReference type="SUPFAM" id="SSF56300">
    <property type="entry name" value="Metallo-dependent phosphatases"/>
    <property type="match status" value="1"/>
</dbReference>
<dbReference type="STRING" id="694429.Pyrfu_0380"/>
<dbReference type="InParanoid" id="G0EFT1"/>
<evidence type="ECO:0000313" key="3">
    <source>
        <dbReference type="Proteomes" id="UP000001037"/>
    </source>
</evidence>
<gene>
    <name evidence="2" type="ordered locus">Pyrfu_0380</name>
</gene>
<dbReference type="GO" id="GO:0016787">
    <property type="term" value="F:hydrolase activity"/>
    <property type="evidence" value="ECO:0007669"/>
    <property type="project" value="InterPro"/>
</dbReference>
<name>G0EFT1_PYRF1</name>
<dbReference type="InterPro" id="IPR004843">
    <property type="entry name" value="Calcineurin-like_PHP"/>
</dbReference>
<dbReference type="InterPro" id="IPR029052">
    <property type="entry name" value="Metallo-depent_PP-like"/>
</dbReference>
<dbReference type="Pfam" id="PF00149">
    <property type="entry name" value="Metallophos"/>
    <property type="match status" value="1"/>
</dbReference>
<keyword evidence="3" id="KW-1185">Reference proteome</keyword>
<dbReference type="PANTHER" id="PTHR31302:SF0">
    <property type="entry name" value="TRANSMEMBRANE PROTEIN WITH METALLOPHOSPHOESTERASE DOMAIN"/>
    <property type="match status" value="1"/>
</dbReference>
<dbReference type="Gene3D" id="3.60.21.10">
    <property type="match status" value="1"/>
</dbReference>
<dbReference type="Proteomes" id="UP000001037">
    <property type="component" value="Chromosome"/>
</dbReference>
<feature type="domain" description="Calcineurin-like phosphoesterase" evidence="1">
    <location>
        <begin position="3"/>
        <end position="204"/>
    </location>
</feature>
<dbReference type="GeneID" id="11140026"/>
<sequence length="238" mass="27504">MALRLLAVSDVHSPKFLLDFVAALKRRTGECRETSLYIFAGDMVYKGRVEALKSVLDALYSVCGEKPTIAVFGNEEFIGLEERFRKMYPSVKWLDDESIVVDVDGVRVGVVGTRGSLERPTMWQRRKMPWLWRVYAERIRRVEELLSRVKREADVTILVSHYTLTWRTLEGEPREIWPEMGHRGFEEVIRRVKPSLAIHGHAHKSRVLQVVVDSVPVYNVAFPARRDITIIEVEARVE</sequence>
<dbReference type="CDD" id="cd00838">
    <property type="entry name" value="MPP_superfamily"/>
    <property type="match status" value="1"/>
</dbReference>
<dbReference type="InterPro" id="IPR051158">
    <property type="entry name" value="Metallophosphoesterase_sf"/>
</dbReference>